<dbReference type="EMBL" id="MN740753">
    <property type="protein sequence ID" value="QHU10333.1"/>
    <property type="molecule type" value="Genomic_DNA"/>
</dbReference>
<protein>
    <submittedName>
        <fullName evidence="1">Uncharacterized protein</fullName>
    </submittedName>
</protein>
<accession>A0A6C0JY69</accession>
<proteinExistence type="predicted"/>
<name>A0A6C0JY69_9ZZZZ</name>
<reference evidence="1" key="1">
    <citation type="journal article" date="2020" name="Nature">
        <title>Giant virus diversity and host interactions through global metagenomics.</title>
        <authorList>
            <person name="Schulz F."/>
            <person name="Roux S."/>
            <person name="Paez-Espino D."/>
            <person name="Jungbluth S."/>
            <person name="Walsh D.A."/>
            <person name="Denef V.J."/>
            <person name="McMahon K.D."/>
            <person name="Konstantinidis K.T."/>
            <person name="Eloe-Fadrosh E.A."/>
            <person name="Kyrpides N.C."/>
            <person name="Woyke T."/>
        </authorList>
    </citation>
    <scope>NUCLEOTIDE SEQUENCE</scope>
    <source>
        <strain evidence="1">GVMAG-S-1101164-67</strain>
    </source>
</reference>
<organism evidence="1">
    <name type="scientific">viral metagenome</name>
    <dbReference type="NCBI Taxonomy" id="1070528"/>
    <lineage>
        <taxon>unclassified sequences</taxon>
        <taxon>metagenomes</taxon>
        <taxon>organismal metagenomes</taxon>
    </lineage>
</organism>
<sequence>MASDGTNWRTWAIDDSLKKTDTYDILYNEMVEVEFGSPKDLCNFVKYCEYMMFSSYSIPHPIPEEECCDYFRSLYKYIEMIYEENILEAGHQNLAKLQ</sequence>
<dbReference type="AlphaFoldDB" id="A0A6C0JY69"/>
<evidence type="ECO:0000313" key="1">
    <source>
        <dbReference type="EMBL" id="QHU10333.1"/>
    </source>
</evidence>